<evidence type="ECO:0000256" key="4">
    <source>
        <dbReference type="ARBA" id="ARBA00023172"/>
    </source>
</evidence>
<dbReference type="RefSeq" id="WP_043464545.1">
    <property type="nucleotide sequence ID" value="NZ_CP134822.1"/>
</dbReference>
<dbReference type="Proteomes" id="UP000028058">
    <property type="component" value="Unassembled WGS sequence"/>
</dbReference>
<sequence>MISVEDWAEIRRLHRSEGMPIRAIARKLGISRTTVRRAVASDRPPKYERAPKGSIVDEVEPRIRELLEVWPDMPATVVAERIGWQRGMTVLRDRLRDLRRDYVPADPASRTAYEPGELVQCDLWFPPADIPLGFGQVGSPPVLVMVSGYSRWITARMLPTRSAADLIAGHWRLLTGLGAVPKALVWDNEGAVGSWRGGRPRLTEDFAAFAGLLGIRIVQCRPGDPEAKGMVERANGYLETSFLPGRVFASPTDFNVQLEDWLRRANRRVHRTLQARPADRIDADRAGMLPLPPVDPPGWWRTSLRLPRDHYVRVDTCDYSVHPLAIGRRIEVKAGLEGVVVFCEGTEVARHVRCWARHQTITDPAHSAAAGAARLTACKAPADDGEAEVEQRSLDTYDRIFGVIEGGLGQEEGIA</sequence>
<comment type="similarity">
    <text evidence="1">Belongs to the transposase IS21/IS408/IS1162 family.</text>
</comment>
<name>A0A3R7FLS3_9ACTN</name>
<dbReference type="OrthoDB" id="3204032at2"/>
<evidence type="ECO:0000259" key="5">
    <source>
        <dbReference type="PROSITE" id="PS50531"/>
    </source>
</evidence>
<reference evidence="7 8" key="1">
    <citation type="journal article" date="2014" name="Genome Announc.">
        <title>Draft Genome Sequence of Streptomyces fradiae ATCC 19609, a Strain Highly Sensitive to Antibiotics.</title>
        <authorList>
            <person name="Bekker O.B."/>
            <person name="Klimina K.M."/>
            <person name="Vatlin A.A."/>
            <person name="Zakharevich N.V."/>
            <person name="Kasianov A.S."/>
            <person name="Danilenko V.N."/>
        </authorList>
    </citation>
    <scope>NUCLEOTIDE SEQUENCE [LARGE SCALE GENOMIC DNA]</scope>
    <source>
        <strain evidence="7 8">ATCC 19609</strain>
    </source>
</reference>
<feature type="domain" description="HTH IS21-type" evidence="5">
    <location>
        <begin position="6"/>
        <end position="67"/>
    </location>
</feature>
<dbReference type="Pfam" id="PF00665">
    <property type="entry name" value="rve"/>
    <property type="match status" value="1"/>
</dbReference>
<dbReference type="GO" id="GO:0003677">
    <property type="term" value="F:DNA binding"/>
    <property type="evidence" value="ECO:0007669"/>
    <property type="project" value="UniProtKB-KW"/>
</dbReference>
<evidence type="ECO:0000256" key="2">
    <source>
        <dbReference type="ARBA" id="ARBA00022578"/>
    </source>
</evidence>
<keyword evidence="8" id="KW-1185">Reference proteome</keyword>
<dbReference type="PROSITE" id="PS50531">
    <property type="entry name" value="HTH_IS21"/>
    <property type="match status" value="1"/>
</dbReference>
<dbReference type="SUPFAM" id="SSF46689">
    <property type="entry name" value="Homeodomain-like"/>
    <property type="match status" value="1"/>
</dbReference>
<dbReference type="InterPro" id="IPR001584">
    <property type="entry name" value="Integrase_cat-core"/>
</dbReference>
<dbReference type="InterPro" id="IPR017894">
    <property type="entry name" value="HTH_IS21_transposase_type"/>
</dbReference>
<dbReference type="Gene3D" id="1.10.10.60">
    <property type="entry name" value="Homeodomain-like"/>
    <property type="match status" value="1"/>
</dbReference>
<gene>
    <name evidence="7" type="ORF">SFRA_028885</name>
</gene>
<comment type="caution">
    <text evidence="7">The sequence shown here is derived from an EMBL/GenBank/DDBJ whole genome shotgun (WGS) entry which is preliminary data.</text>
</comment>
<keyword evidence="2" id="KW-0815">Transposition</keyword>
<dbReference type="Pfam" id="PF02796">
    <property type="entry name" value="HTH_7"/>
    <property type="match status" value="1"/>
</dbReference>
<dbReference type="InterPro" id="IPR054353">
    <property type="entry name" value="IstA-like_C"/>
</dbReference>
<dbReference type="PANTHER" id="PTHR35004:SF8">
    <property type="entry name" value="TRANSPOSASE RV3428C-RELATED"/>
    <property type="match status" value="1"/>
</dbReference>
<dbReference type="InterPro" id="IPR006120">
    <property type="entry name" value="Resolvase_HTH_dom"/>
</dbReference>
<evidence type="ECO:0000256" key="1">
    <source>
        <dbReference type="ARBA" id="ARBA00009277"/>
    </source>
</evidence>
<evidence type="ECO:0000313" key="8">
    <source>
        <dbReference type="Proteomes" id="UP000028058"/>
    </source>
</evidence>
<dbReference type="NCBIfam" id="NF033546">
    <property type="entry name" value="transpos_IS21"/>
    <property type="match status" value="1"/>
</dbReference>
<dbReference type="AlphaFoldDB" id="A0A3R7FLS3"/>
<organism evidence="7 8">
    <name type="scientific">Streptomyces xinghaiensis</name>
    <dbReference type="NCBI Taxonomy" id="1038928"/>
    <lineage>
        <taxon>Bacteria</taxon>
        <taxon>Bacillati</taxon>
        <taxon>Actinomycetota</taxon>
        <taxon>Actinomycetes</taxon>
        <taxon>Kitasatosporales</taxon>
        <taxon>Streptomycetaceae</taxon>
        <taxon>Streptomyces</taxon>
    </lineage>
</organism>
<evidence type="ECO:0000259" key="6">
    <source>
        <dbReference type="PROSITE" id="PS50994"/>
    </source>
</evidence>
<dbReference type="SUPFAM" id="SSF53098">
    <property type="entry name" value="Ribonuclease H-like"/>
    <property type="match status" value="1"/>
</dbReference>
<dbReference type="InterPro" id="IPR012337">
    <property type="entry name" value="RNaseH-like_sf"/>
</dbReference>
<dbReference type="EMBL" id="JNAD02000017">
    <property type="protein sequence ID" value="RKM91552.1"/>
    <property type="molecule type" value="Genomic_DNA"/>
</dbReference>
<accession>A0A3R7FLS3</accession>
<dbReference type="GO" id="GO:0032196">
    <property type="term" value="P:transposition"/>
    <property type="evidence" value="ECO:0007669"/>
    <property type="project" value="UniProtKB-KW"/>
</dbReference>
<dbReference type="InterPro" id="IPR009057">
    <property type="entry name" value="Homeodomain-like_sf"/>
</dbReference>
<dbReference type="GO" id="GO:0015074">
    <property type="term" value="P:DNA integration"/>
    <property type="evidence" value="ECO:0007669"/>
    <property type="project" value="InterPro"/>
</dbReference>
<feature type="domain" description="Integrase catalytic" evidence="6">
    <location>
        <begin position="111"/>
        <end position="285"/>
    </location>
</feature>
<evidence type="ECO:0000256" key="3">
    <source>
        <dbReference type="ARBA" id="ARBA00023125"/>
    </source>
</evidence>
<dbReference type="GO" id="GO:0000150">
    <property type="term" value="F:DNA strand exchange activity"/>
    <property type="evidence" value="ECO:0007669"/>
    <property type="project" value="InterPro"/>
</dbReference>
<keyword evidence="3" id="KW-0238">DNA-binding</keyword>
<evidence type="ECO:0000313" key="7">
    <source>
        <dbReference type="EMBL" id="RKM91552.1"/>
    </source>
</evidence>
<protein>
    <submittedName>
        <fullName evidence="7">IS21 family transposase</fullName>
    </submittedName>
</protein>
<dbReference type="PROSITE" id="PS50994">
    <property type="entry name" value="INTEGRASE"/>
    <property type="match status" value="1"/>
</dbReference>
<dbReference type="Pfam" id="PF22483">
    <property type="entry name" value="Mu-transpos_C_2"/>
    <property type="match status" value="1"/>
</dbReference>
<keyword evidence="4" id="KW-0233">DNA recombination</keyword>
<proteinExistence type="inferred from homology"/>
<dbReference type="InterPro" id="IPR036397">
    <property type="entry name" value="RNaseH_sf"/>
</dbReference>
<dbReference type="Gene3D" id="3.30.420.10">
    <property type="entry name" value="Ribonuclease H-like superfamily/Ribonuclease H"/>
    <property type="match status" value="1"/>
</dbReference>
<dbReference type="PANTHER" id="PTHR35004">
    <property type="entry name" value="TRANSPOSASE RV3428C-RELATED"/>
    <property type="match status" value="1"/>
</dbReference>